<reference evidence="1" key="2">
    <citation type="submission" date="2020-09" db="EMBL/GenBank/DDBJ databases">
        <authorList>
            <person name="Sun Q."/>
            <person name="Ohkuma M."/>
        </authorList>
    </citation>
    <scope>NUCLEOTIDE SEQUENCE</scope>
    <source>
        <strain evidence="1">JCM 3035</strain>
    </source>
</reference>
<organism evidence="1 2">
    <name type="scientific">Streptomyces flaveus</name>
    <dbReference type="NCBI Taxonomy" id="66370"/>
    <lineage>
        <taxon>Bacteria</taxon>
        <taxon>Bacillati</taxon>
        <taxon>Actinomycetota</taxon>
        <taxon>Actinomycetes</taxon>
        <taxon>Kitasatosporales</taxon>
        <taxon>Streptomycetaceae</taxon>
        <taxon>Streptomyces</taxon>
        <taxon>Streptomyces aurantiacus group</taxon>
    </lineage>
</organism>
<dbReference type="AlphaFoldDB" id="A0A917VCB4"/>
<comment type="caution">
    <text evidence="1">The sequence shown here is derived from an EMBL/GenBank/DDBJ whole genome shotgun (WGS) entry which is preliminary data.</text>
</comment>
<evidence type="ECO:0000313" key="1">
    <source>
        <dbReference type="EMBL" id="GGK62263.1"/>
    </source>
</evidence>
<gene>
    <name evidence="1" type="ORF">GCM10010094_23610</name>
</gene>
<reference evidence="1" key="1">
    <citation type="journal article" date="2014" name="Int. J. Syst. Evol. Microbiol.">
        <title>Complete genome sequence of Corynebacterium casei LMG S-19264T (=DSM 44701T), isolated from a smear-ripened cheese.</title>
        <authorList>
            <consortium name="US DOE Joint Genome Institute (JGI-PGF)"/>
            <person name="Walter F."/>
            <person name="Albersmeier A."/>
            <person name="Kalinowski J."/>
            <person name="Ruckert C."/>
        </authorList>
    </citation>
    <scope>NUCLEOTIDE SEQUENCE</scope>
    <source>
        <strain evidence="1">JCM 3035</strain>
    </source>
</reference>
<dbReference type="EMBL" id="BMPQ01000004">
    <property type="protein sequence ID" value="GGK62263.1"/>
    <property type="molecule type" value="Genomic_DNA"/>
</dbReference>
<sequence length="87" mass="9282">MIGREDTGTPSRPLYVTGALGGFCPPVDGGPTWAARQGTSAGSPLRRFQWYTGTVLDFLPLVNEGDSYGSRRGVFCFTADCPPGVLR</sequence>
<accession>A0A917VCB4</accession>
<dbReference type="Proteomes" id="UP000637788">
    <property type="component" value="Unassembled WGS sequence"/>
</dbReference>
<proteinExistence type="predicted"/>
<name>A0A917VCB4_9ACTN</name>
<protein>
    <submittedName>
        <fullName evidence="1">Uncharacterized protein</fullName>
    </submittedName>
</protein>
<evidence type="ECO:0000313" key="2">
    <source>
        <dbReference type="Proteomes" id="UP000637788"/>
    </source>
</evidence>
<keyword evidence="2" id="KW-1185">Reference proteome</keyword>